<evidence type="ECO:0000256" key="3">
    <source>
        <dbReference type="ARBA" id="ARBA00035112"/>
    </source>
</evidence>
<comment type="pathway">
    <text evidence="1">Mycotoxin biosynthesis.</text>
</comment>
<keyword evidence="5" id="KW-1185">Reference proteome</keyword>
<dbReference type="EMBL" id="MU150235">
    <property type="protein sequence ID" value="KAF9467895.1"/>
    <property type="molecule type" value="Genomic_DNA"/>
</dbReference>
<sequence>AWRGHDYPEFLPLHDLSGALFNPDPVLLRVEESNHYPLHGNASDDLWFSPTSAGWGYTHLGPEDRNFMVTVFHELHCLRVLNFAIGDSVNLGHVHHCLNYFRQATLCSADLTLEPGDFVTRNFETDRVGALHTCKDWSVVYDLMQERWDHWVEFGQRGSK</sequence>
<comment type="caution">
    <text evidence="4">The sequence shown here is derived from an EMBL/GenBank/DDBJ whole genome shotgun (WGS) entry which is preliminary data.</text>
</comment>
<dbReference type="InterPro" id="IPR021765">
    <property type="entry name" value="UstYa-like"/>
</dbReference>
<comment type="similarity">
    <text evidence="3">Belongs to the ustYa family.</text>
</comment>
<reference evidence="4" key="1">
    <citation type="submission" date="2020-11" db="EMBL/GenBank/DDBJ databases">
        <authorList>
            <consortium name="DOE Joint Genome Institute"/>
            <person name="Ahrendt S."/>
            <person name="Riley R."/>
            <person name="Andreopoulos W."/>
            <person name="Labutti K."/>
            <person name="Pangilinan J."/>
            <person name="Ruiz-Duenas F.J."/>
            <person name="Barrasa J.M."/>
            <person name="Sanchez-Garcia M."/>
            <person name="Camarero S."/>
            <person name="Miyauchi S."/>
            <person name="Serrano A."/>
            <person name="Linde D."/>
            <person name="Babiker R."/>
            <person name="Drula E."/>
            <person name="Ayuso-Fernandez I."/>
            <person name="Pacheco R."/>
            <person name="Padilla G."/>
            <person name="Ferreira P."/>
            <person name="Barriuso J."/>
            <person name="Kellner H."/>
            <person name="Castanera R."/>
            <person name="Alfaro M."/>
            <person name="Ramirez L."/>
            <person name="Pisabarro A.G."/>
            <person name="Kuo A."/>
            <person name="Tritt A."/>
            <person name="Lipzen A."/>
            <person name="He G."/>
            <person name="Yan M."/>
            <person name="Ng V."/>
            <person name="Cullen D."/>
            <person name="Martin F."/>
            <person name="Rosso M.-N."/>
            <person name="Henrissat B."/>
            <person name="Hibbett D."/>
            <person name="Martinez A.T."/>
            <person name="Grigoriev I.V."/>
        </authorList>
    </citation>
    <scope>NUCLEOTIDE SEQUENCE</scope>
    <source>
        <strain evidence="4">CBS 247.69</strain>
    </source>
</reference>
<evidence type="ECO:0000313" key="5">
    <source>
        <dbReference type="Proteomes" id="UP000807353"/>
    </source>
</evidence>
<dbReference type="GO" id="GO:0043386">
    <property type="term" value="P:mycotoxin biosynthetic process"/>
    <property type="evidence" value="ECO:0007669"/>
    <property type="project" value="InterPro"/>
</dbReference>
<organism evidence="4 5">
    <name type="scientific">Collybia nuda</name>
    <dbReference type="NCBI Taxonomy" id="64659"/>
    <lineage>
        <taxon>Eukaryota</taxon>
        <taxon>Fungi</taxon>
        <taxon>Dikarya</taxon>
        <taxon>Basidiomycota</taxon>
        <taxon>Agaricomycotina</taxon>
        <taxon>Agaricomycetes</taxon>
        <taxon>Agaricomycetidae</taxon>
        <taxon>Agaricales</taxon>
        <taxon>Tricholomatineae</taxon>
        <taxon>Clitocybaceae</taxon>
        <taxon>Collybia</taxon>
    </lineage>
</organism>
<keyword evidence="2" id="KW-0560">Oxidoreductase</keyword>
<protein>
    <submittedName>
        <fullName evidence="4">Uncharacterized protein</fullName>
    </submittedName>
</protein>
<dbReference type="OrthoDB" id="3687641at2759"/>
<name>A0A9P5YFU7_9AGAR</name>
<dbReference type="PANTHER" id="PTHR33365:SF11">
    <property type="entry name" value="TAT PATHWAY SIGNAL SEQUENCE"/>
    <property type="match status" value="1"/>
</dbReference>
<evidence type="ECO:0000256" key="1">
    <source>
        <dbReference type="ARBA" id="ARBA00004685"/>
    </source>
</evidence>
<gene>
    <name evidence="4" type="ORF">BDZ94DRAFT_1155206</name>
</gene>
<dbReference type="Proteomes" id="UP000807353">
    <property type="component" value="Unassembled WGS sequence"/>
</dbReference>
<feature type="non-terminal residue" evidence="4">
    <location>
        <position position="1"/>
    </location>
</feature>
<dbReference type="GO" id="GO:0016491">
    <property type="term" value="F:oxidoreductase activity"/>
    <property type="evidence" value="ECO:0007669"/>
    <property type="project" value="UniProtKB-KW"/>
</dbReference>
<proteinExistence type="inferred from homology"/>
<evidence type="ECO:0000313" key="4">
    <source>
        <dbReference type="EMBL" id="KAF9467895.1"/>
    </source>
</evidence>
<dbReference type="AlphaFoldDB" id="A0A9P5YFU7"/>
<accession>A0A9P5YFU7</accession>
<evidence type="ECO:0000256" key="2">
    <source>
        <dbReference type="ARBA" id="ARBA00023002"/>
    </source>
</evidence>
<dbReference type="Pfam" id="PF11807">
    <property type="entry name" value="UstYa"/>
    <property type="match status" value="1"/>
</dbReference>
<dbReference type="PANTHER" id="PTHR33365">
    <property type="entry name" value="YALI0B05434P"/>
    <property type="match status" value="1"/>
</dbReference>